<accession>A0A8E2DZH1</accession>
<organism evidence="2 3">
    <name type="scientific">Lepidopterella palustris CBS 459.81</name>
    <dbReference type="NCBI Taxonomy" id="1314670"/>
    <lineage>
        <taxon>Eukaryota</taxon>
        <taxon>Fungi</taxon>
        <taxon>Dikarya</taxon>
        <taxon>Ascomycota</taxon>
        <taxon>Pezizomycotina</taxon>
        <taxon>Dothideomycetes</taxon>
        <taxon>Pleosporomycetidae</taxon>
        <taxon>Mytilinidiales</taxon>
        <taxon>Argynnaceae</taxon>
        <taxon>Lepidopterella</taxon>
    </lineage>
</organism>
<dbReference type="EMBL" id="KV745457">
    <property type="protein sequence ID" value="OCK74547.1"/>
    <property type="molecule type" value="Genomic_DNA"/>
</dbReference>
<dbReference type="AlphaFoldDB" id="A0A8E2DZH1"/>
<evidence type="ECO:0000313" key="3">
    <source>
        <dbReference type="Proteomes" id="UP000250266"/>
    </source>
</evidence>
<evidence type="ECO:0008006" key="4">
    <source>
        <dbReference type="Google" id="ProtNLM"/>
    </source>
</evidence>
<evidence type="ECO:0000313" key="2">
    <source>
        <dbReference type="EMBL" id="OCK74547.1"/>
    </source>
</evidence>
<sequence length="72" mass="7818">MALQLTAYYTAPTYNSRAFSSPLPALSASPGISNRTAFLKALIGEDNVASGKLAGEEAKEEDNYREEFVEDE</sequence>
<gene>
    <name evidence="2" type="ORF">K432DRAFT_409768</name>
</gene>
<reference evidence="2 3" key="1">
    <citation type="journal article" date="2016" name="Nat. Commun.">
        <title>Ectomycorrhizal ecology is imprinted in the genome of the dominant symbiotic fungus Cenococcum geophilum.</title>
        <authorList>
            <consortium name="DOE Joint Genome Institute"/>
            <person name="Peter M."/>
            <person name="Kohler A."/>
            <person name="Ohm R.A."/>
            <person name="Kuo A."/>
            <person name="Krutzmann J."/>
            <person name="Morin E."/>
            <person name="Arend M."/>
            <person name="Barry K.W."/>
            <person name="Binder M."/>
            <person name="Choi C."/>
            <person name="Clum A."/>
            <person name="Copeland A."/>
            <person name="Grisel N."/>
            <person name="Haridas S."/>
            <person name="Kipfer T."/>
            <person name="LaButti K."/>
            <person name="Lindquist E."/>
            <person name="Lipzen A."/>
            <person name="Maire R."/>
            <person name="Meier B."/>
            <person name="Mihaltcheva S."/>
            <person name="Molinier V."/>
            <person name="Murat C."/>
            <person name="Poggeler S."/>
            <person name="Quandt C.A."/>
            <person name="Sperisen C."/>
            <person name="Tritt A."/>
            <person name="Tisserant E."/>
            <person name="Crous P.W."/>
            <person name="Henrissat B."/>
            <person name="Nehls U."/>
            <person name="Egli S."/>
            <person name="Spatafora J.W."/>
            <person name="Grigoriev I.V."/>
            <person name="Martin F.M."/>
        </authorList>
    </citation>
    <scope>NUCLEOTIDE SEQUENCE [LARGE SCALE GENOMIC DNA]</scope>
    <source>
        <strain evidence="2 3">CBS 459.81</strain>
    </source>
</reference>
<keyword evidence="3" id="KW-1185">Reference proteome</keyword>
<feature type="compositionally biased region" description="Basic and acidic residues" evidence="1">
    <location>
        <begin position="54"/>
        <end position="72"/>
    </location>
</feature>
<dbReference type="Proteomes" id="UP000250266">
    <property type="component" value="Unassembled WGS sequence"/>
</dbReference>
<protein>
    <recommendedName>
        <fullName evidence="4">EKC/KEOPS complex subunit GON7</fullName>
    </recommendedName>
</protein>
<feature type="region of interest" description="Disordered" evidence="1">
    <location>
        <begin position="53"/>
        <end position="72"/>
    </location>
</feature>
<evidence type="ECO:0000256" key="1">
    <source>
        <dbReference type="SAM" id="MobiDB-lite"/>
    </source>
</evidence>
<name>A0A8E2DZH1_9PEZI</name>
<proteinExistence type="predicted"/>